<name>A0A640SZX3_9ACTN</name>
<dbReference type="AlphaFoldDB" id="A0A640SZX3"/>
<sequence>MEMTKRIARSAGVCLTAAGIAMTTLAAPAEAASVKCPAKQSCFYSKTWYKGESMSAVDNPPVCINLPFGAHSMKNESSRYAAVAYFKRDCSGKYVSIPAGVNHNDFAGTIRSIH</sequence>
<keyword evidence="1" id="KW-0732">Signal</keyword>
<gene>
    <name evidence="2" type="ORF">Sgleb_36330</name>
</gene>
<dbReference type="Proteomes" id="UP000430079">
    <property type="component" value="Unassembled WGS sequence"/>
</dbReference>
<dbReference type="RefSeq" id="WP_190141684.1">
    <property type="nucleotide sequence ID" value="NZ_BLIO01000001.1"/>
</dbReference>
<reference evidence="2 3" key="1">
    <citation type="submission" date="2019-12" db="EMBL/GenBank/DDBJ databases">
        <title>Whole genome shotgun sequence of Streptomyces hygroscopicus subsp. glebosus NBRC 13786.</title>
        <authorList>
            <person name="Ichikawa N."/>
            <person name="Kimura A."/>
            <person name="Kitahashi Y."/>
            <person name="Komaki H."/>
            <person name="Tamura T."/>
        </authorList>
    </citation>
    <scope>NUCLEOTIDE SEQUENCE [LARGE SCALE GENOMIC DNA]</scope>
    <source>
        <strain evidence="2 3">NBRC 13786</strain>
    </source>
</reference>
<dbReference type="Pfam" id="PF03995">
    <property type="entry name" value="Inhibitor_I36"/>
    <property type="match status" value="1"/>
</dbReference>
<feature type="chain" id="PRO_5038991922" description="Peptidase inhibitor family I36" evidence="1">
    <location>
        <begin position="27"/>
        <end position="114"/>
    </location>
</feature>
<keyword evidence="3" id="KW-1185">Reference proteome</keyword>
<evidence type="ECO:0000313" key="2">
    <source>
        <dbReference type="EMBL" id="GFE15586.1"/>
    </source>
</evidence>
<dbReference type="EMBL" id="BLIO01000001">
    <property type="protein sequence ID" value="GFE15586.1"/>
    <property type="molecule type" value="Genomic_DNA"/>
</dbReference>
<evidence type="ECO:0000256" key="1">
    <source>
        <dbReference type="SAM" id="SignalP"/>
    </source>
</evidence>
<proteinExistence type="predicted"/>
<accession>A0A640SZX3</accession>
<comment type="caution">
    <text evidence="2">The sequence shown here is derived from an EMBL/GenBank/DDBJ whole genome shotgun (WGS) entry which is preliminary data.</text>
</comment>
<protein>
    <recommendedName>
        <fullName evidence="4">Peptidase inhibitor family I36</fullName>
    </recommendedName>
</protein>
<evidence type="ECO:0000313" key="3">
    <source>
        <dbReference type="Proteomes" id="UP000430079"/>
    </source>
</evidence>
<evidence type="ECO:0008006" key="4">
    <source>
        <dbReference type="Google" id="ProtNLM"/>
    </source>
</evidence>
<organism evidence="2 3">
    <name type="scientific">Streptomyces glebosus</name>
    <dbReference type="NCBI Taxonomy" id="249580"/>
    <lineage>
        <taxon>Bacteria</taxon>
        <taxon>Bacillati</taxon>
        <taxon>Actinomycetota</taxon>
        <taxon>Actinomycetes</taxon>
        <taxon>Kitasatosporales</taxon>
        <taxon>Streptomycetaceae</taxon>
        <taxon>Streptomyces</taxon>
    </lineage>
</organism>
<feature type="signal peptide" evidence="1">
    <location>
        <begin position="1"/>
        <end position="26"/>
    </location>
</feature>